<reference evidence="2 3" key="1">
    <citation type="submission" date="2018-07" db="EMBL/GenBank/DDBJ databases">
        <title>Dyella monticola sp. nov. and Dyella psychrodurans sp. nov. isolated from monsoon evergreen broad-leaved forest soil of Dinghu Mountain, China.</title>
        <authorList>
            <person name="Gao Z."/>
            <person name="Qiu L."/>
        </authorList>
    </citation>
    <scope>NUCLEOTIDE SEQUENCE [LARGE SCALE GENOMIC DNA]</scope>
    <source>
        <strain evidence="2 3">4G-K06</strain>
    </source>
</reference>
<comment type="caution">
    <text evidence="2">The sequence shown here is derived from an EMBL/GenBank/DDBJ whole genome shotgun (WGS) entry which is preliminary data.</text>
</comment>
<sequence>MHTSRISQYAPMALLALTISAPLELCAASPATEKVIGNYVTPIASEGKYRVYMCDFCGDELDQRFKQLIGKTSYSGEWYVVDIPDGEVHRYTVYRSRERANIKEEPVDEETKKYIKTNQELFNTNNQSYDVNLTIKVDLPSK</sequence>
<gene>
    <name evidence="2" type="ORF">DWU98_20850</name>
</gene>
<dbReference type="EMBL" id="QRBE01000022">
    <property type="protein sequence ID" value="RDS78820.1"/>
    <property type="molecule type" value="Genomic_DNA"/>
</dbReference>
<evidence type="ECO:0000313" key="3">
    <source>
        <dbReference type="Proteomes" id="UP000254258"/>
    </source>
</evidence>
<evidence type="ECO:0008006" key="4">
    <source>
        <dbReference type="Google" id="ProtNLM"/>
    </source>
</evidence>
<evidence type="ECO:0000313" key="2">
    <source>
        <dbReference type="EMBL" id="RDS78820.1"/>
    </source>
</evidence>
<feature type="chain" id="PRO_5017009754" description="Secreted protein" evidence="1">
    <location>
        <begin position="28"/>
        <end position="142"/>
    </location>
</feature>
<organism evidence="2 3">
    <name type="scientific">Dyella monticola</name>
    <dbReference type="NCBI Taxonomy" id="1927958"/>
    <lineage>
        <taxon>Bacteria</taxon>
        <taxon>Pseudomonadati</taxon>
        <taxon>Pseudomonadota</taxon>
        <taxon>Gammaproteobacteria</taxon>
        <taxon>Lysobacterales</taxon>
        <taxon>Rhodanobacteraceae</taxon>
        <taxon>Dyella</taxon>
    </lineage>
</organism>
<name>A0A370WRT3_9GAMM</name>
<keyword evidence="3" id="KW-1185">Reference proteome</keyword>
<proteinExistence type="predicted"/>
<protein>
    <recommendedName>
        <fullName evidence="4">Secreted protein</fullName>
    </recommendedName>
</protein>
<dbReference type="Proteomes" id="UP000254258">
    <property type="component" value="Unassembled WGS sequence"/>
</dbReference>
<dbReference type="RefSeq" id="WP_147293401.1">
    <property type="nucleotide sequence ID" value="NZ_QRBE01000022.1"/>
</dbReference>
<dbReference type="AlphaFoldDB" id="A0A370WRT3"/>
<accession>A0A370WRT3</accession>
<keyword evidence="1" id="KW-0732">Signal</keyword>
<evidence type="ECO:0000256" key="1">
    <source>
        <dbReference type="SAM" id="SignalP"/>
    </source>
</evidence>
<feature type="signal peptide" evidence="1">
    <location>
        <begin position="1"/>
        <end position="27"/>
    </location>
</feature>